<organism evidence="2 3">
    <name type="scientific">Streptomyces toyocaensis</name>
    <dbReference type="NCBI Taxonomy" id="55952"/>
    <lineage>
        <taxon>Bacteria</taxon>
        <taxon>Bacillati</taxon>
        <taxon>Actinomycetota</taxon>
        <taxon>Actinomycetes</taxon>
        <taxon>Kitasatosporales</taxon>
        <taxon>Streptomycetaceae</taxon>
        <taxon>Streptomyces</taxon>
    </lineage>
</organism>
<dbReference type="InterPro" id="IPR002763">
    <property type="entry name" value="DUF72"/>
</dbReference>
<proteinExistence type="predicted"/>
<feature type="compositionally biased region" description="Polar residues" evidence="1">
    <location>
        <begin position="259"/>
        <end position="268"/>
    </location>
</feature>
<keyword evidence="3" id="KW-1185">Reference proteome</keyword>
<dbReference type="STRING" id="55952.BU52_11570"/>
<dbReference type="eggNOG" id="COG1801">
    <property type="taxonomic scope" value="Bacteria"/>
</dbReference>
<name>A0A081XTE2_STRTO</name>
<accession>A0A081XTE2</accession>
<comment type="caution">
    <text evidence="2">The sequence shown here is derived from an EMBL/GenBank/DDBJ whole genome shotgun (WGS) entry which is preliminary data.</text>
</comment>
<dbReference type="Gene3D" id="3.20.20.410">
    <property type="entry name" value="Protein of unknown function UPF0759"/>
    <property type="match status" value="1"/>
</dbReference>
<evidence type="ECO:0000313" key="3">
    <source>
        <dbReference type="Proteomes" id="UP000028341"/>
    </source>
</evidence>
<keyword evidence="2" id="KW-0808">Transferase</keyword>
<dbReference type="Proteomes" id="UP000028341">
    <property type="component" value="Unassembled WGS sequence"/>
</dbReference>
<dbReference type="PANTHER" id="PTHR30348:SF4">
    <property type="entry name" value="DUF72 DOMAIN-CONTAINING PROTEIN"/>
    <property type="match status" value="1"/>
</dbReference>
<dbReference type="OrthoDB" id="9780310at2"/>
<evidence type="ECO:0000256" key="1">
    <source>
        <dbReference type="SAM" id="MobiDB-lite"/>
    </source>
</evidence>
<reference evidence="2 3" key="1">
    <citation type="submission" date="2014-02" db="EMBL/GenBank/DDBJ databases">
        <title>The genome announcement of Streptomyces toyocaensis NRRL15009.</title>
        <authorList>
            <person name="Hong H.-J."/>
            <person name="Kwun M.J."/>
        </authorList>
    </citation>
    <scope>NUCLEOTIDE SEQUENCE [LARGE SCALE GENOMIC DNA]</scope>
    <source>
        <strain evidence="2 3">NRRL 15009</strain>
    </source>
</reference>
<dbReference type="RefSeq" id="WP_078903201.1">
    <property type="nucleotide sequence ID" value="NZ_JBFADL010000058.1"/>
</dbReference>
<dbReference type="AlphaFoldDB" id="A0A081XTE2"/>
<dbReference type="InterPro" id="IPR036520">
    <property type="entry name" value="UPF0759_sf"/>
</dbReference>
<dbReference type="GO" id="GO:0016301">
    <property type="term" value="F:kinase activity"/>
    <property type="evidence" value="ECO:0007669"/>
    <property type="project" value="UniProtKB-KW"/>
</dbReference>
<gene>
    <name evidence="2" type="ORF">BU52_11570</name>
</gene>
<feature type="region of interest" description="Disordered" evidence="1">
    <location>
        <begin position="245"/>
        <end position="286"/>
    </location>
</feature>
<dbReference type="EMBL" id="JFCB01000008">
    <property type="protein sequence ID" value="KES06815.1"/>
    <property type="molecule type" value="Genomic_DNA"/>
</dbReference>
<dbReference type="Pfam" id="PF01904">
    <property type="entry name" value="DUF72"/>
    <property type="match status" value="1"/>
</dbReference>
<keyword evidence="2" id="KW-0418">Kinase</keyword>
<evidence type="ECO:0000313" key="2">
    <source>
        <dbReference type="EMBL" id="KES06815.1"/>
    </source>
</evidence>
<protein>
    <submittedName>
        <fullName evidence="2">Histidine kinase</fullName>
    </submittedName>
</protein>
<sequence length="286" mass="32405">MTLFVGTSGWQYKDWRGVLYPAGLPVRLWLEEYTAHFATVEINNAFYRLPSRETFEAWRERTPPGFVVALKASRYLTHVKRLRDPEEPVDRLLGRAAGLGDRLGPVLLQLPPTLRADAALLDVCLRRFPASTRVAVEPRHPSWWTPEVRAVLESRGAALCWADVLARPATPLWRTADWGYVRFHQGRAHPWPHYGRQSLRTWLDRIATTWSAHEDVYAYFNNDPHAAAVTDANLFARLARTTQLTVTRTPQGARGTARQAPTNPQPGSDPQRCSPVKPPPETRAHP</sequence>
<dbReference type="SUPFAM" id="SSF117396">
    <property type="entry name" value="TM1631-like"/>
    <property type="match status" value="1"/>
</dbReference>
<dbReference type="PANTHER" id="PTHR30348">
    <property type="entry name" value="UNCHARACTERIZED PROTEIN YECE"/>
    <property type="match status" value="1"/>
</dbReference>